<comment type="caution">
    <text evidence="1">The sequence shown here is derived from an EMBL/GenBank/DDBJ whole genome shotgun (WGS) entry which is preliminary data.</text>
</comment>
<proteinExistence type="predicted"/>
<name>A0A314YIK2_PRUYE</name>
<reference evidence="1 2" key="1">
    <citation type="submission" date="2018-02" db="EMBL/GenBank/DDBJ databases">
        <title>Draft genome of wild Prunus yedoensis var. nudiflora.</title>
        <authorList>
            <person name="Baek S."/>
            <person name="Kim J.-H."/>
            <person name="Choi K."/>
            <person name="Kim G.-B."/>
            <person name="Cho A."/>
            <person name="Jang H."/>
            <person name="Shin C.-H."/>
            <person name="Yu H.-J."/>
            <person name="Mun J.-H."/>
        </authorList>
    </citation>
    <scope>NUCLEOTIDE SEQUENCE [LARGE SCALE GENOMIC DNA]</scope>
    <source>
        <strain evidence="2">cv. Jeju island</strain>
        <tissue evidence="1">Leaf</tissue>
    </source>
</reference>
<dbReference type="STRING" id="2094558.A0A314YIK2"/>
<accession>A0A314YIK2</accession>
<protein>
    <submittedName>
        <fullName evidence="1">F-box protein SKIP19-like isoform X1</fullName>
    </submittedName>
</protein>
<dbReference type="OrthoDB" id="2095648at2759"/>
<dbReference type="EMBL" id="PJQY01000857">
    <property type="protein sequence ID" value="PQQ07432.1"/>
    <property type="molecule type" value="Genomic_DNA"/>
</dbReference>
<dbReference type="Proteomes" id="UP000250321">
    <property type="component" value="Unassembled WGS sequence"/>
</dbReference>
<evidence type="ECO:0000313" key="2">
    <source>
        <dbReference type="Proteomes" id="UP000250321"/>
    </source>
</evidence>
<gene>
    <name evidence="1" type="ORF">Pyn_01571</name>
</gene>
<keyword evidence="2" id="KW-1185">Reference proteome</keyword>
<dbReference type="InterPro" id="IPR036047">
    <property type="entry name" value="F-box-like_dom_sf"/>
</dbReference>
<organism evidence="1 2">
    <name type="scientific">Prunus yedoensis var. nudiflora</name>
    <dbReference type="NCBI Taxonomy" id="2094558"/>
    <lineage>
        <taxon>Eukaryota</taxon>
        <taxon>Viridiplantae</taxon>
        <taxon>Streptophyta</taxon>
        <taxon>Embryophyta</taxon>
        <taxon>Tracheophyta</taxon>
        <taxon>Spermatophyta</taxon>
        <taxon>Magnoliopsida</taxon>
        <taxon>eudicotyledons</taxon>
        <taxon>Gunneridae</taxon>
        <taxon>Pentapetalae</taxon>
        <taxon>rosids</taxon>
        <taxon>fabids</taxon>
        <taxon>Rosales</taxon>
        <taxon>Rosaceae</taxon>
        <taxon>Amygdaloideae</taxon>
        <taxon>Amygdaleae</taxon>
        <taxon>Prunus</taxon>
    </lineage>
</organism>
<sequence>MVCVTWHNICKDPTMWRTIDKRDVFDYQTYLRYDIKKMYRHVVDRSSDNVVDIIVEDFCTDELLKYITDSSRQGRPRAKL</sequence>
<evidence type="ECO:0000313" key="1">
    <source>
        <dbReference type="EMBL" id="PQQ07432.1"/>
    </source>
</evidence>
<dbReference type="PANTHER" id="PTHR38926">
    <property type="entry name" value="F-BOX DOMAIN CONTAINING PROTEIN, EXPRESSED"/>
    <property type="match status" value="1"/>
</dbReference>
<dbReference type="PANTHER" id="PTHR38926:SF2">
    <property type="entry name" value="F-BOX_LRR-REPEAT PROTEIN 21-RELATED"/>
    <property type="match status" value="1"/>
</dbReference>
<dbReference type="AlphaFoldDB" id="A0A314YIK2"/>
<dbReference type="SUPFAM" id="SSF81383">
    <property type="entry name" value="F-box domain"/>
    <property type="match status" value="1"/>
</dbReference>